<dbReference type="GO" id="GO:0016747">
    <property type="term" value="F:acyltransferase activity, transferring groups other than amino-acyl groups"/>
    <property type="evidence" value="ECO:0007669"/>
    <property type="project" value="InterPro"/>
</dbReference>
<protein>
    <submittedName>
        <fullName evidence="2">GNAT family N-acetyltransferase</fullName>
        <ecNumber evidence="2">2.3.1.-</ecNumber>
    </submittedName>
</protein>
<sequence length="150" mass="17079">MNDAIEVAKSLKLRHGDLELRLADYSLHSFHRVPTYFFRMTSIERDEEIGAINLRIGSTPHIERYAGHIGYGVHQAFRGHHYAARSLVLLVPFARSLGIDPLWITCDPENAASRRSLELAGAEFFEIVDVPQDCGIHRYGGKTRKCRYLL</sequence>
<keyword evidence="2" id="KW-0808">Transferase</keyword>
<dbReference type="SUPFAM" id="SSF55729">
    <property type="entry name" value="Acyl-CoA N-acyltransferases (Nat)"/>
    <property type="match status" value="1"/>
</dbReference>
<dbReference type="EC" id="2.3.1.-" evidence="2"/>
<dbReference type="InterPro" id="IPR000182">
    <property type="entry name" value="GNAT_dom"/>
</dbReference>
<dbReference type="RefSeq" id="WP_348261499.1">
    <property type="nucleotide sequence ID" value="NZ_CP121196.1"/>
</dbReference>
<keyword evidence="2" id="KW-0012">Acyltransferase</keyword>
<dbReference type="AlphaFoldDB" id="A0AAU7DG11"/>
<organism evidence="2">
    <name type="scientific">Telmatobacter sp. DSM 110680</name>
    <dbReference type="NCBI Taxonomy" id="3036704"/>
    <lineage>
        <taxon>Bacteria</taxon>
        <taxon>Pseudomonadati</taxon>
        <taxon>Acidobacteriota</taxon>
        <taxon>Terriglobia</taxon>
        <taxon>Terriglobales</taxon>
        <taxon>Acidobacteriaceae</taxon>
        <taxon>Telmatobacter</taxon>
    </lineage>
</organism>
<accession>A0AAU7DG11</accession>
<gene>
    <name evidence="2" type="ORF">P8935_17060</name>
</gene>
<feature type="domain" description="N-acetyltransferase" evidence="1">
    <location>
        <begin position="38"/>
        <end position="122"/>
    </location>
</feature>
<dbReference type="Pfam" id="PF13302">
    <property type="entry name" value="Acetyltransf_3"/>
    <property type="match status" value="1"/>
</dbReference>
<dbReference type="InterPro" id="IPR016181">
    <property type="entry name" value="Acyl_CoA_acyltransferase"/>
</dbReference>
<dbReference type="PANTHER" id="PTHR39173:SF1">
    <property type="entry name" value="ACETYLTRANSFERASE"/>
    <property type="match status" value="1"/>
</dbReference>
<name>A0AAU7DG11_9BACT</name>
<reference evidence="2" key="1">
    <citation type="submission" date="2023-03" db="EMBL/GenBank/DDBJ databases">
        <title>Edaphobacter sp.</title>
        <authorList>
            <person name="Huber K.J."/>
            <person name="Papendorf J."/>
            <person name="Pilke C."/>
            <person name="Bunk B."/>
            <person name="Sproeer C."/>
            <person name="Pester M."/>
        </authorList>
    </citation>
    <scope>NUCLEOTIDE SEQUENCE</scope>
    <source>
        <strain evidence="2">DSM 110680</strain>
    </source>
</reference>
<dbReference type="PANTHER" id="PTHR39173">
    <property type="entry name" value="ACETYLTRANSFERASE"/>
    <property type="match status" value="1"/>
</dbReference>
<evidence type="ECO:0000313" key="2">
    <source>
        <dbReference type="EMBL" id="XBH16272.1"/>
    </source>
</evidence>
<proteinExistence type="predicted"/>
<dbReference type="EMBL" id="CP121196">
    <property type="protein sequence ID" value="XBH16272.1"/>
    <property type="molecule type" value="Genomic_DNA"/>
</dbReference>
<evidence type="ECO:0000259" key="1">
    <source>
        <dbReference type="Pfam" id="PF13302"/>
    </source>
</evidence>
<dbReference type="Gene3D" id="3.40.630.30">
    <property type="match status" value="1"/>
</dbReference>